<dbReference type="EMBL" id="UGNP01000001">
    <property type="protein sequence ID" value="STX09529.1"/>
    <property type="molecule type" value="Genomic_DNA"/>
</dbReference>
<gene>
    <name evidence="3" type="ORF">DFR61_13225</name>
    <name evidence="2" type="ORF">NCTC10597_01205</name>
</gene>
<dbReference type="Proteomes" id="UP000294641">
    <property type="component" value="Unassembled WGS sequence"/>
</dbReference>
<feature type="transmembrane region" description="Helical" evidence="1">
    <location>
        <begin position="5"/>
        <end position="25"/>
    </location>
</feature>
<keyword evidence="5" id="KW-1185">Reference proteome</keyword>
<evidence type="ECO:0000313" key="2">
    <source>
        <dbReference type="EMBL" id="STX09529.1"/>
    </source>
</evidence>
<accession>A0A8B4Q9X8</accession>
<evidence type="ECO:0000313" key="4">
    <source>
        <dbReference type="Proteomes" id="UP000254330"/>
    </source>
</evidence>
<protein>
    <submittedName>
        <fullName evidence="2">Uncharacterized protein</fullName>
    </submittedName>
</protein>
<feature type="transmembrane region" description="Helical" evidence="1">
    <location>
        <begin position="31"/>
        <end position="50"/>
    </location>
</feature>
<keyword evidence="1" id="KW-1133">Transmembrane helix</keyword>
<dbReference type="EMBL" id="SNZG01000032">
    <property type="protein sequence ID" value="TDR35175.1"/>
    <property type="molecule type" value="Genomic_DNA"/>
</dbReference>
<evidence type="ECO:0000313" key="5">
    <source>
        <dbReference type="Proteomes" id="UP000294641"/>
    </source>
</evidence>
<reference evidence="3 5" key="2">
    <citation type="submission" date="2019-03" db="EMBL/GenBank/DDBJ databases">
        <title>Genomic Encyclopedia of Type Strains, Phase IV (KMG-IV): sequencing the most valuable type-strain genomes for metagenomic binning, comparative biology and taxonomic classification.</title>
        <authorList>
            <person name="Goeker M."/>
        </authorList>
    </citation>
    <scope>NUCLEOTIDE SEQUENCE [LARGE SCALE GENOMIC DNA]</scope>
    <source>
        <strain evidence="3 5">DSM 20580</strain>
    </source>
</reference>
<organism evidence="2 4">
    <name type="scientific">Kurthia zopfii</name>
    <dbReference type="NCBI Taxonomy" id="1650"/>
    <lineage>
        <taxon>Bacteria</taxon>
        <taxon>Bacillati</taxon>
        <taxon>Bacillota</taxon>
        <taxon>Bacilli</taxon>
        <taxon>Bacillales</taxon>
        <taxon>Caryophanaceae</taxon>
        <taxon>Kurthia</taxon>
    </lineage>
</organism>
<proteinExistence type="predicted"/>
<name>A0A8B4Q9X8_9BACL</name>
<comment type="caution">
    <text evidence="2">The sequence shown here is derived from an EMBL/GenBank/DDBJ whole genome shotgun (WGS) entry which is preliminary data.</text>
</comment>
<evidence type="ECO:0000313" key="3">
    <source>
        <dbReference type="EMBL" id="TDR35175.1"/>
    </source>
</evidence>
<sequence>MKRFYFINTTLVLLFTASITFWYVTENKVQGITVVIIAAVILSIISTINYKKNYASK</sequence>
<keyword evidence="1" id="KW-0812">Transmembrane</keyword>
<reference evidence="2 4" key="1">
    <citation type="submission" date="2018-06" db="EMBL/GenBank/DDBJ databases">
        <authorList>
            <consortium name="Pathogen Informatics"/>
            <person name="Doyle S."/>
        </authorList>
    </citation>
    <scope>NUCLEOTIDE SEQUENCE [LARGE SCALE GENOMIC DNA]</scope>
    <source>
        <strain evidence="2 4">NCTC10597</strain>
    </source>
</reference>
<dbReference type="RefSeq" id="WP_166636127.1">
    <property type="nucleotide sequence ID" value="NZ_BJUE01000029.1"/>
</dbReference>
<dbReference type="Proteomes" id="UP000254330">
    <property type="component" value="Unassembled WGS sequence"/>
</dbReference>
<dbReference type="AlphaFoldDB" id="A0A8B4Q9X8"/>
<evidence type="ECO:0000256" key="1">
    <source>
        <dbReference type="SAM" id="Phobius"/>
    </source>
</evidence>
<keyword evidence="1" id="KW-0472">Membrane</keyword>